<dbReference type="InterPro" id="IPR036691">
    <property type="entry name" value="Endo/exonu/phosph_ase_sf"/>
</dbReference>
<evidence type="ECO:0000259" key="1">
    <source>
        <dbReference type="Pfam" id="PF03372"/>
    </source>
</evidence>
<dbReference type="EMBL" id="NBNE01003437">
    <property type="protein sequence ID" value="OWZ07692.1"/>
    <property type="molecule type" value="Genomic_DNA"/>
</dbReference>
<accession>A0A225VQT4</accession>
<protein>
    <submittedName>
        <fullName evidence="2">Reverse transcriptase</fullName>
    </submittedName>
</protein>
<dbReference type="OrthoDB" id="168226at2759"/>
<comment type="caution">
    <text evidence="2">The sequence shown here is derived from an EMBL/GenBank/DDBJ whole genome shotgun (WGS) entry which is preliminary data.</text>
</comment>
<dbReference type="Gene3D" id="3.60.10.10">
    <property type="entry name" value="Endonuclease/exonuclease/phosphatase"/>
    <property type="match status" value="1"/>
</dbReference>
<name>A0A225VQT4_9STRA</name>
<proteinExistence type="predicted"/>
<keyword evidence="2" id="KW-0808">Transferase</keyword>
<keyword evidence="2" id="KW-0548">Nucleotidyltransferase</keyword>
<keyword evidence="2" id="KW-0695">RNA-directed DNA polymerase</keyword>
<reference evidence="3" key="1">
    <citation type="submission" date="2017-03" db="EMBL/GenBank/DDBJ databases">
        <title>Phytopthora megakarya and P. palmivora, two closely related causual agents of cacao black pod achieved similar genome size and gene model numbers by different mechanisms.</title>
        <authorList>
            <person name="Ali S."/>
            <person name="Shao J."/>
            <person name="Larry D.J."/>
            <person name="Kronmiller B."/>
            <person name="Shen D."/>
            <person name="Strem M.D."/>
            <person name="Melnick R.L."/>
            <person name="Guiltinan M.J."/>
            <person name="Tyler B.M."/>
            <person name="Meinhardt L.W."/>
            <person name="Bailey B.A."/>
        </authorList>
    </citation>
    <scope>NUCLEOTIDE SEQUENCE [LARGE SCALE GENOMIC DNA]</scope>
    <source>
        <strain evidence="3">zdho120</strain>
    </source>
</reference>
<dbReference type="Proteomes" id="UP000198211">
    <property type="component" value="Unassembled WGS sequence"/>
</dbReference>
<feature type="domain" description="Endonuclease/exonuclease/phosphatase" evidence="1">
    <location>
        <begin position="14"/>
        <end position="217"/>
    </location>
</feature>
<dbReference type="GO" id="GO:0003964">
    <property type="term" value="F:RNA-directed DNA polymerase activity"/>
    <property type="evidence" value="ECO:0007669"/>
    <property type="project" value="UniProtKB-KW"/>
</dbReference>
<evidence type="ECO:0000313" key="3">
    <source>
        <dbReference type="Proteomes" id="UP000198211"/>
    </source>
</evidence>
<gene>
    <name evidence="2" type="ORF">PHMEG_00019885</name>
</gene>
<dbReference type="SUPFAM" id="SSF56219">
    <property type="entry name" value="DNase I-like"/>
    <property type="match status" value="1"/>
</dbReference>
<sequence length="263" mass="29815">MRSFRAAIHEQVAGFYLLQETHVDPKDVDYFSNPHGAGWGFRTGHGASLYSHWAPARDKKAGVAVLINPYGQLQDVTPIYPTRWPPHFMAVQGFYKGKCIVVFNIYTPHRPRDREQFYRSLGDLEIPCGALFVVGGDFNCTLDAVADRSYTSTSSSHNSPALKALLAIWRLVASVAIERPQDWTSGELRRHHHLSLPLTNGRETSSRLDRWYVGPLLARWIDRTEVVDPAVHTDHRAPLRTGWLHCPYRISQGLRHLHAFGGR</sequence>
<organism evidence="2 3">
    <name type="scientific">Phytophthora megakarya</name>
    <dbReference type="NCBI Taxonomy" id="4795"/>
    <lineage>
        <taxon>Eukaryota</taxon>
        <taxon>Sar</taxon>
        <taxon>Stramenopiles</taxon>
        <taxon>Oomycota</taxon>
        <taxon>Peronosporomycetes</taxon>
        <taxon>Peronosporales</taxon>
        <taxon>Peronosporaceae</taxon>
        <taxon>Phytophthora</taxon>
    </lineage>
</organism>
<dbReference type="Pfam" id="PF03372">
    <property type="entry name" value="Exo_endo_phos"/>
    <property type="match status" value="1"/>
</dbReference>
<evidence type="ECO:0000313" key="2">
    <source>
        <dbReference type="EMBL" id="OWZ07692.1"/>
    </source>
</evidence>
<dbReference type="AlphaFoldDB" id="A0A225VQT4"/>
<dbReference type="STRING" id="4795.A0A225VQT4"/>
<keyword evidence="3" id="KW-1185">Reference proteome</keyword>
<dbReference type="InterPro" id="IPR005135">
    <property type="entry name" value="Endo/exonuclease/phosphatase"/>
</dbReference>